<gene>
    <name evidence="1" type="ORF">CNX65_13120</name>
</gene>
<protein>
    <submittedName>
        <fullName evidence="1">Uncharacterized protein</fullName>
    </submittedName>
</protein>
<keyword evidence="2" id="KW-1185">Reference proteome</keyword>
<proteinExistence type="predicted"/>
<evidence type="ECO:0000313" key="2">
    <source>
        <dbReference type="Proteomes" id="UP000218505"/>
    </source>
</evidence>
<dbReference type="KEGG" id="apre:CNX65_13120"/>
<evidence type="ECO:0000313" key="1">
    <source>
        <dbReference type="EMBL" id="ATE54115.1"/>
    </source>
</evidence>
<organism evidence="1 2">
    <name type="scientific">Actinosynnema pretiosum</name>
    <dbReference type="NCBI Taxonomy" id="42197"/>
    <lineage>
        <taxon>Bacteria</taxon>
        <taxon>Bacillati</taxon>
        <taxon>Actinomycetota</taxon>
        <taxon>Actinomycetes</taxon>
        <taxon>Pseudonocardiales</taxon>
        <taxon>Pseudonocardiaceae</taxon>
        <taxon>Actinosynnema</taxon>
    </lineage>
</organism>
<reference evidence="1" key="1">
    <citation type="submission" date="2017-09" db="EMBL/GenBank/DDBJ databases">
        <title>Complete Genome Sequence of ansamitocin-producing Bacterium Actinosynnema pretiosum X47.</title>
        <authorList>
            <person name="Cao G."/>
            <person name="Zong G."/>
            <person name="Zhong C."/>
            <person name="Fu J."/>
        </authorList>
    </citation>
    <scope>NUCLEOTIDE SEQUENCE [LARGE SCALE GENOMIC DNA]</scope>
    <source>
        <strain evidence="1">X47</strain>
    </source>
</reference>
<sequence>MSGVGSATTLGRSFAGEGVPERGVESMHLERAVTALAAEAPRGWTRVDVDAKLCSMMHVFGVQVSSDGGGAPLSMPLPRVVGNDLVRARRLMYEPGRGTWLSAKLTVFPDGGHRVEFNFDDEPAWRPPLHPVAYARDLEAFPRDDEHVPDWLREQLRLAEIAEAEHQAQIAASSA</sequence>
<dbReference type="SUPFAM" id="SSF160424">
    <property type="entry name" value="BH3703-like"/>
    <property type="match status" value="1"/>
</dbReference>
<accession>A0A290Z563</accession>
<dbReference type="Proteomes" id="UP000218505">
    <property type="component" value="Chromosome"/>
</dbReference>
<name>A0A290Z563_9PSEU</name>
<dbReference type="InterPro" id="IPR036170">
    <property type="entry name" value="YezG-like_sf"/>
</dbReference>
<dbReference type="AlphaFoldDB" id="A0A290Z563"/>
<dbReference type="EMBL" id="CP023445">
    <property type="protein sequence ID" value="ATE54115.1"/>
    <property type="molecule type" value="Genomic_DNA"/>
</dbReference>